<feature type="region of interest" description="Disordered" evidence="1">
    <location>
        <begin position="1"/>
        <end position="23"/>
    </location>
</feature>
<organism evidence="3 4">
    <name type="scientific">Aspergillus leporis</name>
    <dbReference type="NCBI Taxonomy" id="41062"/>
    <lineage>
        <taxon>Eukaryota</taxon>
        <taxon>Fungi</taxon>
        <taxon>Dikarya</taxon>
        <taxon>Ascomycota</taxon>
        <taxon>Pezizomycotina</taxon>
        <taxon>Eurotiomycetes</taxon>
        <taxon>Eurotiomycetidae</taxon>
        <taxon>Eurotiales</taxon>
        <taxon>Aspergillaceae</taxon>
        <taxon>Aspergillus</taxon>
        <taxon>Aspergillus subgen. Circumdati</taxon>
    </lineage>
</organism>
<evidence type="ECO:0000313" key="3">
    <source>
        <dbReference type="EMBL" id="KAB8070133.1"/>
    </source>
</evidence>
<reference evidence="3 4" key="1">
    <citation type="submission" date="2019-04" db="EMBL/GenBank/DDBJ databases">
        <title>Friends and foes A comparative genomics study of 23 Aspergillus species from section Flavi.</title>
        <authorList>
            <consortium name="DOE Joint Genome Institute"/>
            <person name="Kjaerbolling I."/>
            <person name="Vesth T."/>
            <person name="Frisvad J.C."/>
            <person name="Nybo J.L."/>
            <person name="Theobald S."/>
            <person name="Kildgaard S."/>
            <person name="Isbrandt T."/>
            <person name="Kuo A."/>
            <person name="Sato A."/>
            <person name="Lyhne E.K."/>
            <person name="Kogle M.E."/>
            <person name="Wiebenga A."/>
            <person name="Kun R.S."/>
            <person name="Lubbers R.J."/>
            <person name="Makela M.R."/>
            <person name="Barry K."/>
            <person name="Chovatia M."/>
            <person name="Clum A."/>
            <person name="Daum C."/>
            <person name="Haridas S."/>
            <person name="He G."/>
            <person name="LaButti K."/>
            <person name="Lipzen A."/>
            <person name="Mondo S."/>
            <person name="Riley R."/>
            <person name="Salamov A."/>
            <person name="Simmons B.A."/>
            <person name="Magnuson J.K."/>
            <person name="Henrissat B."/>
            <person name="Mortensen U.H."/>
            <person name="Larsen T.O."/>
            <person name="Devries R.P."/>
            <person name="Grigoriev I.V."/>
            <person name="Machida M."/>
            <person name="Baker S.E."/>
            <person name="Andersen M.R."/>
        </authorList>
    </citation>
    <scope>NUCLEOTIDE SEQUENCE [LARGE SCALE GENOMIC DNA]</scope>
    <source>
        <strain evidence="3 4">CBS 151.66</strain>
    </source>
</reference>
<feature type="transmembrane region" description="Helical" evidence="2">
    <location>
        <begin position="37"/>
        <end position="58"/>
    </location>
</feature>
<accession>A0A5N5WNS4</accession>
<gene>
    <name evidence="3" type="ORF">BDV29DRAFT_160756</name>
</gene>
<keyword evidence="2" id="KW-0812">Transmembrane</keyword>
<dbReference type="Proteomes" id="UP000326565">
    <property type="component" value="Unassembled WGS sequence"/>
</dbReference>
<keyword evidence="4" id="KW-1185">Reference proteome</keyword>
<evidence type="ECO:0000313" key="4">
    <source>
        <dbReference type="Proteomes" id="UP000326565"/>
    </source>
</evidence>
<dbReference type="EMBL" id="ML732313">
    <property type="protein sequence ID" value="KAB8070133.1"/>
    <property type="molecule type" value="Genomic_DNA"/>
</dbReference>
<sequence>MDQKKHYTPLNTEESSSSSDILQAQVEKERPRTIIRALLTLTIILFLLCACQAAALYFQNSACDASFVSELSAITVPHWDVEFNAHHEYAHRLPGAPNSVWDQLIPPGRGFVTLAQTESGSLAVEEHSSTSKGADASKETYYVSVIHQMHLPRYPYNILSSKKHSDTGVNPRP</sequence>
<keyword evidence="2" id="KW-1133">Transmembrane helix</keyword>
<evidence type="ECO:0000256" key="2">
    <source>
        <dbReference type="SAM" id="Phobius"/>
    </source>
</evidence>
<dbReference type="AlphaFoldDB" id="A0A5N5WNS4"/>
<keyword evidence="2" id="KW-0472">Membrane</keyword>
<evidence type="ECO:0000256" key="1">
    <source>
        <dbReference type="SAM" id="MobiDB-lite"/>
    </source>
</evidence>
<dbReference type="OrthoDB" id="3687641at2759"/>
<protein>
    <submittedName>
        <fullName evidence="3">Uncharacterized protein</fullName>
    </submittedName>
</protein>
<feature type="compositionally biased region" description="Polar residues" evidence="1">
    <location>
        <begin position="9"/>
        <end position="22"/>
    </location>
</feature>
<proteinExistence type="predicted"/>
<name>A0A5N5WNS4_9EURO</name>